<comment type="caution">
    <text evidence="1">The sequence shown here is derived from an EMBL/GenBank/DDBJ whole genome shotgun (WGS) entry which is preliminary data.</text>
</comment>
<dbReference type="GO" id="GO:0005829">
    <property type="term" value="C:cytosol"/>
    <property type="evidence" value="ECO:0007669"/>
    <property type="project" value="TreeGrafter"/>
</dbReference>
<dbReference type="Gene3D" id="3.40.50.1000">
    <property type="entry name" value="HAD superfamily/HAD-like"/>
    <property type="match status" value="1"/>
</dbReference>
<dbReference type="RefSeq" id="WP_124029038.1">
    <property type="nucleotide sequence ID" value="NZ_JBHRSN010000013.1"/>
</dbReference>
<accession>A0A3N5Y4A7</accession>
<dbReference type="PROSITE" id="PS01228">
    <property type="entry name" value="COF_1"/>
    <property type="match status" value="1"/>
</dbReference>
<dbReference type="InterPro" id="IPR036412">
    <property type="entry name" value="HAD-like_sf"/>
</dbReference>
<keyword evidence="1" id="KW-0378">Hydrolase</keyword>
<dbReference type="PANTHER" id="PTHR10000:SF8">
    <property type="entry name" value="HAD SUPERFAMILY HYDROLASE-LIKE, TYPE 3"/>
    <property type="match status" value="1"/>
</dbReference>
<dbReference type="Proteomes" id="UP000275281">
    <property type="component" value="Unassembled WGS sequence"/>
</dbReference>
<sequence length="276" mass="30645">MELIVFDLDGTLLNESSELSAYTVETLNLLREQGIAHTVATGRTMLSARRVIGDHGFELPHIYSNGVTMWDPRNNALKVDNQLDNKEVTYTVECALKHGLAPFINTVLLDNLTHYHAIFHGNLAHSIERDLLDNFFCKADVEILPLAALTPEYHVTNISMIGETQAIQRVHQEIGLADSLMAYSGYTMEGKAFSWIDIHHKKANKGSAVDYLKTQLGASNVICFGDSDNDLSMFALSDECYAPANANDRIKSAASAVIGHHHEEGVARFLRERFSL</sequence>
<dbReference type="Gene3D" id="3.30.1240.10">
    <property type="match status" value="1"/>
</dbReference>
<dbReference type="InterPro" id="IPR006379">
    <property type="entry name" value="HAD-SF_hydro_IIB"/>
</dbReference>
<dbReference type="InterPro" id="IPR023214">
    <property type="entry name" value="HAD_sf"/>
</dbReference>
<name>A0A3N5Y4A7_9ALTE</name>
<protein>
    <submittedName>
        <fullName evidence="1">HAD-IIB family hydrolase</fullName>
    </submittedName>
</protein>
<dbReference type="GO" id="GO:0000287">
    <property type="term" value="F:magnesium ion binding"/>
    <property type="evidence" value="ECO:0007669"/>
    <property type="project" value="UniProtKB-ARBA"/>
</dbReference>
<dbReference type="SUPFAM" id="SSF56784">
    <property type="entry name" value="HAD-like"/>
    <property type="match status" value="1"/>
</dbReference>
<dbReference type="OrthoDB" id="5498330at2"/>
<proteinExistence type="predicted"/>
<dbReference type="NCBIfam" id="TIGR01484">
    <property type="entry name" value="HAD-SF-IIB"/>
    <property type="match status" value="1"/>
</dbReference>
<evidence type="ECO:0000313" key="2">
    <source>
        <dbReference type="Proteomes" id="UP000275281"/>
    </source>
</evidence>
<organism evidence="1 2">
    <name type="scientific">Alteromonas sediminis</name>
    <dbReference type="NCBI Taxonomy" id="2259342"/>
    <lineage>
        <taxon>Bacteria</taxon>
        <taxon>Pseudomonadati</taxon>
        <taxon>Pseudomonadota</taxon>
        <taxon>Gammaproteobacteria</taxon>
        <taxon>Alteromonadales</taxon>
        <taxon>Alteromonadaceae</taxon>
        <taxon>Alteromonas/Salinimonas group</taxon>
        <taxon>Alteromonas</taxon>
    </lineage>
</organism>
<dbReference type="EMBL" id="RPOK01000006">
    <property type="protein sequence ID" value="RPJ64909.1"/>
    <property type="molecule type" value="Genomic_DNA"/>
</dbReference>
<dbReference type="GO" id="GO:0016791">
    <property type="term" value="F:phosphatase activity"/>
    <property type="evidence" value="ECO:0007669"/>
    <property type="project" value="TreeGrafter"/>
</dbReference>
<gene>
    <name evidence="1" type="ORF">DRW07_16420</name>
</gene>
<dbReference type="PANTHER" id="PTHR10000">
    <property type="entry name" value="PHOSPHOSERINE PHOSPHATASE"/>
    <property type="match status" value="1"/>
</dbReference>
<dbReference type="AlphaFoldDB" id="A0A3N5Y4A7"/>
<evidence type="ECO:0000313" key="1">
    <source>
        <dbReference type="EMBL" id="RPJ64909.1"/>
    </source>
</evidence>
<dbReference type="Pfam" id="PF08282">
    <property type="entry name" value="Hydrolase_3"/>
    <property type="match status" value="1"/>
</dbReference>
<keyword evidence="2" id="KW-1185">Reference proteome</keyword>
<reference evidence="1 2" key="1">
    <citation type="submission" date="2018-11" db="EMBL/GenBank/DDBJ databases">
        <authorList>
            <person name="Ye M.-Q."/>
            <person name="Du Z.-J."/>
        </authorList>
    </citation>
    <scope>NUCLEOTIDE SEQUENCE [LARGE SCALE GENOMIC DNA]</scope>
    <source>
        <strain evidence="1 2">U0105</strain>
    </source>
</reference>